<dbReference type="Proteomes" id="UP000092661">
    <property type="component" value="Chromosome"/>
</dbReference>
<dbReference type="KEGG" id="pana:BBH88_18100"/>
<organism evidence="2 3">
    <name type="scientific">Planococcus antarcticus DSM 14505</name>
    <dbReference type="NCBI Taxonomy" id="1185653"/>
    <lineage>
        <taxon>Bacteria</taxon>
        <taxon>Bacillati</taxon>
        <taxon>Bacillota</taxon>
        <taxon>Bacilli</taxon>
        <taxon>Bacillales</taxon>
        <taxon>Caryophanaceae</taxon>
        <taxon>Planococcus</taxon>
    </lineage>
</organism>
<reference evidence="1" key="3">
    <citation type="submission" date="2016-10" db="EMBL/GenBank/DDBJ databases">
        <authorList>
            <person name="See-Too W.S."/>
        </authorList>
    </citation>
    <scope>NUCLEOTIDE SEQUENCE</scope>
    <source>
        <strain evidence="1">DSM 14505</strain>
    </source>
</reference>
<keyword evidence="4" id="KW-1185">Reference proteome</keyword>
<accession>A0A1C7DL78</accession>
<evidence type="ECO:0000313" key="3">
    <source>
        <dbReference type="Proteomes" id="UP000004725"/>
    </source>
</evidence>
<dbReference type="RefSeq" id="WP_006828604.1">
    <property type="nucleotide sequence ID" value="NZ_AJYB01000010.1"/>
</dbReference>
<dbReference type="EMBL" id="CP016534">
    <property type="protein sequence ID" value="ANU12031.1"/>
    <property type="molecule type" value="Genomic_DNA"/>
</dbReference>
<evidence type="ECO:0000313" key="4">
    <source>
        <dbReference type="Proteomes" id="UP000092661"/>
    </source>
</evidence>
<proteinExistence type="predicted"/>
<name>A0A1C7DL78_9BACL</name>
<dbReference type="AlphaFoldDB" id="A0A1C7DL78"/>
<reference evidence="4" key="2">
    <citation type="submission" date="2016-07" db="EMBL/GenBank/DDBJ databases">
        <authorList>
            <person name="See-Too W.S."/>
        </authorList>
    </citation>
    <scope>NUCLEOTIDE SEQUENCE [LARGE SCALE GENOMIC DNA]</scope>
    <source>
        <strain evidence="4">DSM 14505</strain>
    </source>
</reference>
<sequence>MFDVEDLAFWVMGWNLYMTVRDFYTTTGSFYMNFSSLYTATRTLDATFHLSSQETAKESSSPLRTEFRYLTLLISLSRLV</sequence>
<evidence type="ECO:0000313" key="2">
    <source>
        <dbReference type="EMBL" id="EIM08014.1"/>
    </source>
</evidence>
<evidence type="ECO:0000313" key="1">
    <source>
        <dbReference type="EMBL" id="ANU12031.1"/>
    </source>
</evidence>
<dbReference type="Proteomes" id="UP000004725">
    <property type="component" value="Unassembled WGS sequence"/>
</dbReference>
<dbReference type="EMBL" id="AJYB01000010">
    <property type="protein sequence ID" value="EIM08014.1"/>
    <property type="molecule type" value="Genomic_DNA"/>
</dbReference>
<gene>
    <name evidence="2" type="ORF">A1A1_02942</name>
    <name evidence="1" type="ORF">BBH88_18100</name>
</gene>
<protein>
    <submittedName>
        <fullName evidence="2">Uncharacterized protein</fullName>
    </submittedName>
</protein>
<reference evidence="2 3" key="1">
    <citation type="journal article" date="2012" name="J. Bacteriol.">
        <title>Genome Sequence of the Antarctic Psychrophile Bacterium Planococcus antarcticus DSM 14505.</title>
        <authorList>
            <person name="Margolles A."/>
            <person name="Gueimonde M."/>
            <person name="Sanchez B."/>
        </authorList>
    </citation>
    <scope>NUCLEOTIDE SEQUENCE [LARGE SCALE GENOMIC DNA]</scope>
    <source>
        <strain evidence="2 3">DSM 14505</strain>
    </source>
</reference>